<keyword evidence="2" id="KW-1185">Reference proteome</keyword>
<evidence type="ECO:0000313" key="2">
    <source>
        <dbReference type="Proteomes" id="UP001165101"/>
    </source>
</evidence>
<sequence length="412" mass="46803">MWNVSPFRTSTRTCFIANGSGGPGSFLYKNFVRHNQRLFSTYGPSFTHQAANNLTNGVRAMIYNTYDDLKKGKKLYHTKNIGSMNISKRHVSENYRLASTNSIIDSKLLPSANVENDFVNTGCVVEFSLNPSTSSNCQFPTIAILDDDVMEDLENIFINHRQLVIKEIKLIKENLGETIIETFTNENGEPCIRLRFPNCDVEKMETLLLDLGVSLGVVKPDEDNDNQLKQLEQLETMKQEEIQQNLVENNEILSSTHVSTVENSSGSETNYHSILSSSNYANVETNDRDEWFEINSNISVPDLVSDDNHHHHHSHENESNHISSDHNNENDNIESSEMNSILSSSFSENESDSTDYNSSFNEIDYFQVLSSGSENENEIDLNIQISNDLYQYEFDNTMNVNNDLFEHYGNLA</sequence>
<dbReference type="Proteomes" id="UP001165101">
    <property type="component" value="Unassembled WGS sequence"/>
</dbReference>
<gene>
    <name evidence="1" type="ORF">Cboi01_000510900</name>
</gene>
<proteinExistence type="predicted"/>
<organism evidence="1 2">
    <name type="scientific">Candida boidinii</name>
    <name type="common">Yeast</name>
    <dbReference type="NCBI Taxonomy" id="5477"/>
    <lineage>
        <taxon>Eukaryota</taxon>
        <taxon>Fungi</taxon>
        <taxon>Dikarya</taxon>
        <taxon>Ascomycota</taxon>
        <taxon>Saccharomycotina</taxon>
        <taxon>Pichiomycetes</taxon>
        <taxon>Pichiales</taxon>
        <taxon>Pichiaceae</taxon>
        <taxon>Ogataea</taxon>
        <taxon>Ogataea/Candida clade</taxon>
    </lineage>
</organism>
<protein>
    <submittedName>
        <fullName evidence="1">Unnamed protein product</fullName>
    </submittedName>
</protein>
<accession>A0ACB5U062</accession>
<dbReference type="EMBL" id="BSXV01003726">
    <property type="protein sequence ID" value="GME98868.1"/>
    <property type="molecule type" value="Genomic_DNA"/>
</dbReference>
<reference evidence="1" key="1">
    <citation type="submission" date="2023-04" db="EMBL/GenBank/DDBJ databases">
        <title>Candida boidinii NBRC 1967.</title>
        <authorList>
            <person name="Ichikawa N."/>
            <person name="Sato H."/>
            <person name="Tonouchi N."/>
        </authorList>
    </citation>
    <scope>NUCLEOTIDE SEQUENCE</scope>
    <source>
        <strain evidence="1">NBRC 1967</strain>
    </source>
</reference>
<name>A0ACB5U062_CANBO</name>
<evidence type="ECO:0000313" key="1">
    <source>
        <dbReference type="EMBL" id="GME98868.1"/>
    </source>
</evidence>
<comment type="caution">
    <text evidence="1">The sequence shown here is derived from an EMBL/GenBank/DDBJ whole genome shotgun (WGS) entry which is preliminary data.</text>
</comment>